<dbReference type="PANTHER" id="PTHR46401">
    <property type="entry name" value="GLYCOSYLTRANSFERASE WBBK-RELATED"/>
    <property type="match status" value="1"/>
</dbReference>
<evidence type="ECO:0000313" key="6">
    <source>
        <dbReference type="Proteomes" id="UP000050455"/>
    </source>
</evidence>
<name>A0A0P9U6V0_9PSED</name>
<gene>
    <name evidence="5" type="ORF">ALO64_02470</name>
</gene>
<protein>
    <submittedName>
        <fullName evidence="5">Glycosyl transferase, group 1 family protein</fullName>
    </submittedName>
</protein>
<dbReference type="InterPro" id="IPR001296">
    <property type="entry name" value="Glyco_trans_1"/>
</dbReference>
<keyword evidence="6" id="KW-1185">Reference proteome</keyword>
<feature type="domain" description="Glycosyltransferase subfamily 4-like N-terminal" evidence="3">
    <location>
        <begin position="446"/>
        <end position="598"/>
    </location>
</feature>
<feature type="domain" description="Glycosyl transferase family 1" evidence="2">
    <location>
        <begin position="606"/>
        <end position="756"/>
    </location>
</feature>
<evidence type="ECO:0000313" key="5">
    <source>
        <dbReference type="EMBL" id="KPX83770.1"/>
    </source>
</evidence>
<organism evidence="5 6">
    <name type="scientific">Pseudomonas meliae</name>
    <dbReference type="NCBI Taxonomy" id="86176"/>
    <lineage>
        <taxon>Bacteria</taxon>
        <taxon>Pseudomonadati</taxon>
        <taxon>Pseudomonadota</taxon>
        <taxon>Gammaproteobacteria</taxon>
        <taxon>Pseudomonadales</taxon>
        <taxon>Pseudomonadaceae</taxon>
        <taxon>Pseudomonas</taxon>
    </lineage>
</organism>
<reference evidence="5 6" key="1">
    <citation type="submission" date="2015-09" db="EMBL/GenBank/DDBJ databases">
        <title>Genome announcement of multiple Pseudomonas syringae strains.</title>
        <authorList>
            <person name="Thakur S."/>
            <person name="Wang P.W."/>
            <person name="Gong Y."/>
            <person name="Weir B.S."/>
            <person name="Guttman D.S."/>
        </authorList>
    </citation>
    <scope>NUCLEOTIDE SEQUENCE [LARGE SCALE GENOMIC DNA]</scope>
    <source>
        <strain evidence="5 6">ICMP6289</strain>
    </source>
</reference>
<evidence type="ECO:0000259" key="3">
    <source>
        <dbReference type="Pfam" id="PF13439"/>
    </source>
</evidence>
<dbReference type="Pfam" id="PF00534">
    <property type="entry name" value="Glycos_transf_1"/>
    <property type="match status" value="1"/>
</dbReference>
<dbReference type="GO" id="GO:0009103">
    <property type="term" value="P:lipopolysaccharide biosynthetic process"/>
    <property type="evidence" value="ECO:0007669"/>
    <property type="project" value="TreeGrafter"/>
</dbReference>
<dbReference type="SUPFAM" id="SSF53756">
    <property type="entry name" value="UDP-Glycosyltransferase/glycogen phosphorylase"/>
    <property type="match status" value="2"/>
</dbReference>
<sequence>MKILFISSLYAPDIGGGAEIILQRTVEGLQQRGHSVAVLTTTDRPGLQLAEVNRVKVYRAGLLNRYWHFMAQRPGRLARLAWHWRDRYNAGMREYVGRVMELEQPELVVCHNLTGWSVSAWDEITGANRPIVQVLHDFYLLCPASTMFKKGHNCQRQCTMCTQLRSNHAQQSEQVDTVVGVSRFMLDTLQAQGYFNGARGYVVHNASPFTPPISGQPKAPADEAPLRFGYLGTLSTNKGLGWLIDQFQHLPFKATLQIAGRGQASDEKHFRAMATSPDISFVGVQKPEDFYRQIDVAIVPSLWNEPFGMVAVEACAHALPVIASRMGGLTEIIQEPLNGLLCSPDDPDSLGMAMLKLHQQPELLKRLGSQARNSVASLMNLDLTGPVRKHLCPDPAGPPHIRHTVKGRNLPHQARSRTGSGTSQINLISRMLEMIAINSRFLTQDVSGVQRYAEQMCRALKRLRDDLVFVAPRTIRLHDCASALEAQCIGHSTGHMWEQIDLPLHLKRQGSPLLISVSNTGPMFYGNQIATHHDITYVRYPQSYTRLFRLAYRTITPILLSHARTLITGSNFSRREITSFYGYAEDKVLVVPAAVSAEFTPRPTPVDQPKYLLAVSSPAVHKNFNRMIQAFLSLRGHTDLQLHIVGAASALFADPDLQHLACRDPRIRFLGRLSDTELISQYQGATAFVFPSLYEGFGIPPLEAQASGCPVLAANAASIPEVLQGSALYFDPLDVSHMAAAMQRVLVDAPLRNALRVQGLHNVQRFSWDLSAQRLSQRIDALLESAPASPSKQHVLPESSADKP</sequence>
<dbReference type="GO" id="GO:0016757">
    <property type="term" value="F:glycosyltransferase activity"/>
    <property type="evidence" value="ECO:0007669"/>
    <property type="project" value="InterPro"/>
</dbReference>
<dbReference type="Pfam" id="PF13579">
    <property type="entry name" value="Glyco_trans_4_4"/>
    <property type="match status" value="1"/>
</dbReference>
<dbReference type="CDD" id="cd03823">
    <property type="entry name" value="GT4_ExpE7-like"/>
    <property type="match status" value="1"/>
</dbReference>
<dbReference type="CDD" id="cd03809">
    <property type="entry name" value="GT4_MtfB-like"/>
    <property type="match status" value="1"/>
</dbReference>
<dbReference type="EMBL" id="LJQT01000368">
    <property type="protein sequence ID" value="KPX83770.1"/>
    <property type="molecule type" value="Genomic_DNA"/>
</dbReference>
<dbReference type="PANTHER" id="PTHR46401:SF2">
    <property type="entry name" value="GLYCOSYLTRANSFERASE WBBK-RELATED"/>
    <property type="match status" value="1"/>
</dbReference>
<dbReference type="Gene3D" id="3.40.50.2000">
    <property type="entry name" value="Glycogen Phosphorylase B"/>
    <property type="match status" value="4"/>
</dbReference>
<dbReference type="Proteomes" id="UP000050455">
    <property type="component" value="Unassembled WGS sequence"/>
</dbReference>
<evidence type="ECO:0000259" key="4">
    <source>
        <dbReference type="Pfam" id="PF13579"/>
    </source>
</evidence>
<dbReference type="Pfam" id="PF13692">
    <property type="entry name" value="Glyco_trans_1_4"/>
    <property type="match status" value="1"/>
</dbReference>
<dbReference type="InterPro" id="IPR028098">
    <property type="entry name" value="Glyco_trans_4-like_N"/>
</dbReference>
<comment type="caution">
    <text evidence="5">The sequence shown here is derived from an EMBL/GenBank/DDBJ whole genome shotgun (WGS) entry which is preliminary data.</text>
</comment>
<accession>A0A0P9U6V0</accession>
<dbReference type="AlphaFoldDB" id="A0A0P9U6V0"/>
<keyword evidence="1 5" id="KW-0808">Transferase</keyword>
<evidence type="ECO:0000259" key="2">
    <source>
        <dbReference type="Pfam" id="PF00534"/>
    </source>
</evidence>
<proteinExistence type="predicted"/>
<feature type="domain" description="Glycosyltransferase subfamily 4-like N-terminal" evidence="4">
    <location>
        <begin position="16"/>
        <end position="205"/>
    </location>
</feature>
<evidence type="ECO:0000256" key="1">
    <source>
        <dbReference type="ARBA" id="ARBA00022679"/>
    </source>
</evidence>
<dbReference type="PATRIC" id="fig|86176.4.peg.2684"/>
<dbReference type="Pfam" id="PF13439">
    <property type="entry name" value="Glyco_transf_4"/>
    <property type="match status" value="1"/>
</dbReference>